<name>A0ABW1D2G6_9ACTN</name>
<dbReference type="EMBL" id="JBHSPA010000064">
    <property type="protein sequence ID" value="MFC5831435.1"/>
    <property type="molecule type" value="Genomic_DNA"/>
</dbReference>
<organism evidence="2 3">
    <name type="scientific">Nonomuraea insulae</name>
    <dbReference type="NCBI Taxonomy" id="1616787"/>
    <lineage>
        <taxon>Bacteria</taxon>
        <taxon>Bacillati</taxon>
        <taxon>Actinomycetota</taxon>
        <taxon>Actinomycetes</taxon>
        <taxon>Streptosporangiales</taxon>
        <taxon>Streptosporangiaceae</taxon>
        <taxon>Nonomuraea</taxon>
    </lineage>
</organism>
<evidence type="ECO:0000313" key="3">
    <source>
        <dbReference type="Proteomes" id="UP001596058"/>
    </source>
</evidence>
<feature type="region of interest" description="Disordered" evidence="1">
    <location>
        <begin position="1"/>
        <end position="24"/>
    </location>
</feature>
<evidence type="ECO:0000313" key="2">
    <source>
        <dbReference type="EMBL" id="MFC5831435.1"/>
    </source>
</evidence>
<protein>
    <submittedName>
        <fullName evidence="2">Uncharacterized protein</fullName>
    </submittedName>
</protein>
<dbReference type="RefSeq" id="WP_379520907.1">
    <property type="nucleotide sequence ID" value="NZ_JBHSPA010000064.1"/>
</dbReference>
<proteinExistence type="predicted"/>
<gene>
    <name evidence="2" type="ORF">ACFPZ3_46955</name>
</gene>
<comment type="caution">
    <text evidence="2">The sequence shown here is derived from an EMBL/GenBank/DDBJ whole genome shotgun (WGS) entry which is preliminary data.</text>
</comment>
<dbReference type="Proteomes" id="UP001596058">
    <property type="component" value="Unassembled WGS sequence"/>
</dbReference>
<keyword evidence="3" id="KW-1185">Reference proteome</keyword>
<sequence>MALGSWASGSGVTNNHRQPAGDSSRANALITGLKSISRSCLIAMFSACRRVARMRCMVAGPTGRRYVSDGTLRFAGGRVTGRHRIPVLAGRYADGRPGEVTR</sequence>
<evidence type="ECO:0000256" key="1">
    <source>
        <dbReference type="SAM" id="MobiDB-lite"/>
    </source>
</evidence>
<accession>A0ABW1D2G6</accession>
<feature type="compositionally biased region" description="Polar residues" evidence="1">
    <location>
        <begin position="7"/>
        <end position="17"/>
    </location>
</feature>
<reference evidence="3" key="1">
    <citation type="journal article" date="2019" name="Int. J. Syst. Evol. Microbiol.">
        <title>The Global Catalogue of Microorganisms (GCM) 10K type strain sequencing project: providing services to taxonomists for standard genome sequencing and annotation.</title>
        <authorList>
            <consortium name="The Broad Institute Genomics Platform"/>
            <consortium name="The Broad Institute Genome Sequencing Center for Infectious Disease"/>
            <person name="Wu L."/>
            <person name="Ma J."/>
        </authorList>
    </citation>
    <scope>NUCLEOTIDE SEQUENCE [LARGE SCALE GENOMIC DNA]</scope>
    <source>
        <strain evidence="3">CCUG 53903</strain>
    </source>
</reference>